<dbReference type="InterPro" id="IPR027417">
    <property type="entry name" value="P-loop_NTPase"/>
</dbReference>
<evidence type="ECO:0000313" key="2">
    <source>
        <dbReference type="Proteomes" id="UP000008206"/>
    </source>
</evidence>
<organism evidence="1 2">
    <name type="scientific">Gloeothece verrucosa (strain PCC 7822)</name>
    <name type="common">Cyanothece sp. (strain PCC 7822)</name>
    <dbReference type="NCBI Taxonomy" id="497965"/>
    <lineage>
        <taxon>Bacteria</taxon>
        <taxon>Bacillati</taxon>
        <taxon>Cyanobacteriota</taxon>
        <taxon>Cyanophyceae</taxon>
        <taxon>Oscillatoriophycideae</taxon>
        <taxon>Chroococcales</taxon>
        <taxon>Aphanothecaceae</taxon>
        <taxon>Gloeothece</taxon>
        <taxon>Gloeothece verrucosa</taxon>
    </lineage>
</organism>
<proteinExistence type="predicted"/>
<geneLocation type="plasmid" evidence="1 2">
    <name>Cy782203</name>
</geneLocation>
<dbReference type="EMBL" id="CP002201">
    <property type="protein sequence ID" value="ADN18602.1"/>
    <property type="molecule type" value="Genomic_DNA"/>
</dbReference>
<gene>
    <name evidence="1" type="ordered locus">Cyan7822_6964</name>
</gene>
<dbReference type="Proteomes" id="UP000008206">
    <property type="component" value="Plasmid Cy782203"/>
</dbReference>
<dbReference type="RefSeq" id="WP_013325725.1">
    <property type="nucleotide sequence ID" value="NC_014502.1"/>
</dbReference>
<keyword evidence="2" id="KW-1185">Reference proteome</keyword>
<protein>
    <recommendedName>
        <fullName evidence="3">Helicase HerA central domain-containing protein</fullName>
    </recommendedName>
</protein>
<sequence length="906" mass="102994">MTKIGTKTIRLPGGKKEKLKPFEDNFDLLTYVEYREGGKNVGAAVQKKKNKESYKIVGGVDVCGISPVGEPEQLLGFLSRISSGIKDLPKGETLTFHFGIFVDDNPRQQELAELQRKTDSPVLQLLLGGARKRVRQLTVSGIRKRNFLRIYYTYTVEEGVNRSNTDFFDNILIALEKGWHKFTGAERELKTTAVQQILLDAYHRGFARFLNLLSEQMYLEVRPLSVEELWEIDWGRFNKSAPRSLSQKVIVEKEEFNEEINSRIHPLSLLLNKEVPFACRDCVKNNGKYTGVCLWADKPDGWIDGIAQLKSVWEVMSKPNVWDTEIFVQLQSGNERLLKDKMNSLTKQAQVAATQAATKNHTDVGAELRINKTIEAEAALYEGAKPIWASIVFLIHRDNTKELNRACDDFCSLFQQQGWVVRETEYAWSIWLETFPTLIWRRMLSSPFNRRQNYLSTEIPGQLPLVCNYSLDRRGFELIASEGGTPIYLDIYDQHRNLMIFGRTRSGKSALVADMLTMGIVKGLPITALDFPRADGTGTFNDLCKQLPSFCKYVDTGDLEEGINALEPPNLRGASPKVKKEKLADFKESLQEILKMMILGIDNQYFDINPDSVKSLLTLALEEFYNNDDIKNRFAIAFRKGFGSIEWQQMPTLIDFKQFLSLERLKLIDPDTSTVKALKFCKLKLDEWLKSRLGEILSKPTTFNSDTQMLVIALRNLKSNLDAAVIASLAYLGALRRSLTFSESIFFLDEAPILFEFDPISLNVGRLCANGAKSGIRVILNSQEPLSIAKSAGADKILANMTTRLIGRIESQSITDYCDVFRYPDWLIADNALEGFKPNSYHWYSNWLLDDQGFLARVRHYAAPELMGLIANNPKESELRRKIFTQYSGDEVRAIYELSKLYQPAS</sequence>
<dbReference type="AlphaFoldDB" id="E0UNS2"/>
<dbReference type="KEGG" id="cyj:Cyan7822_6964"/>
<reference evidence="2" key="1">
    <citation type="journal article" date="2011" name="MBio">
        <title>Novel metabolic attributes of the genus Cyanothece, comprising a group of unicellular nitrogen-fixing Cyanobacteria.</title>
        <authorList>
            <person name="Bandyopadhyay A."/>
            <person name="Elvitigala T."/>
            <person name="Welsh E."/>
            <person name="Stockel J."/>
            <person name="Liberton M."/>
            <person name="Min H."/>
            <person name="Sherman L.A."/>
            <person name="Pakrasi H.B."/>
        </authorList>
    </citation>
    <scope>NUCLEOTIDE SEQUENCE [LARGE SCALE GENOMIC DNA]</scope>
    <source>
        <strain evidence="2">PCC 7822</strain>
        <plasmid evidence="2">Cy782203</plasmid>
    </source>
</reference>
<evidence type="ECO:0008006" key="3">
    <source>
        <dbReference type="Google" id="ProtNLM"/>
    </source>
</evidence>
<name>E0UNS2_GLOV7</name>
<dbReference type="OrthoDB" id="494122at2"/>
<dbReference type="SUPFAM" id="SSF52540">
    <property type="entry name" value="P-loop containing nucleoside triphosphate hydrolases"/>
    <property type="match status" value="1"/>
</dbReference>
<dbReference type="Gene3D" id="3.40.50.300">
    <property type="entry name" value="P-loop containing nucleotide triphosphate hydrolases"/>
    <property type="match status" value="2"/>
</dbReference>
<accession>E0UNS2</accession>
<evidence type="ECO:0000313" key="1">
    <source>
        <dbReference type="EMBL" id="ADN18602.1"/>
    </source>
</evidence>
<keyword evidence="1" id="KW-0614">Plasmid</keyword>
<dbReference type="HOGENOM" id="CLU_011112_0_0_3"/>